<comment type="caution">
    <text evidence="4">The sequence shown here is derived from an EMBL/GenBank/DDBJ whole genome shotgun (WGS) entry which is preliminary data.</text>
</comment>
<dbReference type="Pfam" id="PF13359">
    <property type="entry name" value="DDE_Tnp_4"/>
    <property type="match status" value="1"/>
</dbReference>
<gene>
    <name evidence="4" type="ORF">PPYR_01960</name>
</gene>
<dbReference type="AlphaFoldDB" id="A0A5N4B6K1"/>
<reference evidence="4 5" key="1">
    <citation type="journal article" date="2018" name="Elife">
        <title>Firefly genomes illuminate parallel origins of bioluminescence in beetles.</title>
        <authorList>
            <person name="Fallon T.R."/>
            <person name="Lower S.E."/>
            <person name="Chang C.H."/>
            <person name="Bessho-Uehara M."/>
            <person name="Martin G.J."/>
            <person name="Bewick A.J."/>
            <person name="Behringer M."/>
            <person name="Debat H.J."/>
            <person name="Wong I."/>
            <person name="Day J.C."/>
            <person name="Suvorov A."/>
            <person name="Silva C.J."/>
            <person name="Stanger-Hall K.F."/>
            <person name="Hall D.W."/>
            <person name="Schmitz R.J."/>
            <person name="Nelson D.R."/>
            <person name="Lewis S.M."/>
            <person name="Shigenobu S."/>
            <person name="Bybee S.M."/>
            <person name="Larracuente A.M."/>
            <person name="Oba Y."/>
            <person name="Weng J.K."/>
        </authorList>
    </citation>
    <scope>NUCLEOTIDE SEQUENCE [LARGE SCALE GENOMIC DNA]</scope>
    <source>
        <strain evidence="4">1611_PpyrPB1</strain>
        <tissue evidence="4">Whole body</tissue>
    </source>
</reference>
<organism evidence="4 5">
    <name type="scientific">Photinus pyralis</name>
    <name type="common">Common eastern firefly</name>
    <name type="synonym">Lampyris pyralis</name>
    <dbReference type="NCBI Taxonomy" id="7054"/>
    <lineage>
        <taxon>Eukaryota</taxon>
        <taxon>Metazoa</taxon>
        <taxon>Ecdysozoa</taxon>
        <taxon>Arthropoda</taxon>
        <taxon>Hexapoda</taxon>
        <taxon>Insecta</taxon>
        <taxon>Pterygota</taxon>
        <taxon>Neoptera</taxon>
        <taxon>Endopterygota</taxon>
        <taxon>Coleoptera</taxon>
        <taxon>Polyphaga</taxon>
        <taxon>Elateriformia</taxon>
        <taxon>Elateroidea</taxon>
        <taxon>Lampyridae</taxon>
        <taxon>Lampyrinae</taxon>
        <taxon>Photinus</taxon>
    </lineage>
</organism>
<dbReference type="EMBL" id="VVIM01000001">
    <property type="protein sequence ID" value="KAB0804990.1"/>
    <property type="molecule type" value="Genomic_DNA"/>
</dbReference>
<dbReference type="Proteomes" id="UP000327044">
    <property type="component" value="Unassembled WGS sequence"/>
</dbReference>
<accession>A0A5N4B6K1</accession>
<dbReference type="InParanoid" id="A0A5N4B6K1"/>
<proteinExistence type="predicted"/>
<evidence type="ECO:0000256" key="1">
    <source>
        <dbReference type="ARBA" id="ARBA00001968"/>
    </source>
</evidence>
<evidence type="ECO:0000313" key="4">
    <source>
        <dbReference type="EMBL" id="KAB0804990.1"/>
    </source>
</evidence>
<evidence type="ECO:0000256" key="2">
    <source>
        <dbReference type="ARBA" id="ARBA00022723"/>
    </source>
</evidence>
<protein>
    <recommendedName>
        <fullName evidence="3">DDE Tnp4 domain-containing protein</fullName>
    </recommendedName>
</protein>
<dbReference type="GO" id="GO:0046872">
    <property type="term" value="F:metal ion binding"/>
    <property type="evidence" value="ECO:0007669"/>
    <property type="project" value="UniProtKB-KW"/>
</dbReference>
<keyword evidence="2" id="KW-0479">Metal-binding</keyword>
<dbReference type="InterPro" id="IPR027806">
    <property type="entry name" value="HARBI1_dom"/>
</dbReference>
<evidence type="ECO:0000259" key="3">
    <source>
        <dbReference type="Pfam" id="PF13359"/>
    </source>
</evidence>
<comment type="cofactor">
    <cofactor evidence="1">
        <name>a divalent metal cation</name>
        <dbReference type="ChEBI" id="CHEBI:60240"/>
    </cofactor>
</comment>
<keyword evidence="5" id="KW-1185">Reference proteome</keyword>
<evidence type="ECO:0000313" key="5">
    <source>
        <dbReference type="Proteomes" id="UP000327044"/>
    </source>
</evidence>
<name>A0A5N4B6K1_PHOPY</name>
<feature type="domain" description="DDE Tnp4" evidence="3">
    <location>
        <begin position="87"/>
        <end position="144"/>
    </location>
</feature>
<sequence length="156" mass="17511">MTSQVDFLELLGLLMVATFKLNNQVHTLTITIIVSILQGICNHKNQFMDIMLVCLVECTDARVLRTSPVFGLSPNGKSLNAFSGQYGHLNEDQIRYNVKLSTIRTVIERAFGQLKGKFRRLKYLDIEETDFVTEVITSACVLHNFTLMLGAGIAQK</sequence>